<organism evidence="1 2">
    <name type="scientific">Reticulomyxa filosa</name>
    <dbReference type="NCBI Taxonomy" id="46433"/>
    <lineage>
        <taxon>Eukaryota</taxon>
        <taxon>Sar</taxon>
        <taxon>Rhizaria</taxon>
        <taxon>Retaria</taxon>
        <taxon>Foraminifera</taxon>
        <taxon>Monothalamids</taxon>
        <taxon>Reticulomyxidae</taxon>
        <taxon>Reticulomyxa</taxon>
    </lineage>
</organism>
<dbReference type="AlphaFoldDB" id="X6MC30"/>
<comment type="caution">
    <text evidence="1">The sequence shown here is derived from an EMBL/GenBank/DDBJ whole genome shotgun (WGS) entry which is preliminary data.</text>
</comment>
<accession>X6MC30</accession>
<dbReference type="Proteomes" id="UP000023152">
    <property type="component" value="Unassembled WGS sequence"/>
</dbReference>
<reference evidence="1 2" key="1">
    <citation type="journal article" date="2013" name="Curr. Biol.">
        <title>The Genome of the Foraminiferan Reticulomyxa filosa.</title>
        <authorList>
            <person name="Glockner G."/>
            <person name="Hulsmann N."/>
            <person name="Schleicher M."/>
            <person name="Noegel A.A."/>
            <person name="Eichinger L."/>
            <person name="Gallinger C."/>
            <person name="Pawlowski J."/>
            <person name="Sierra R."/>
            <person name="Euteneuer U."/>
            <person name="Pillet L."/>
            <person name="Moustafa A."/>
            <person name="Platzer M."/>
            <person name="Groth M."/>
            <person name="Szafranski K."/>
            <person name="Schliwa M."/>
        </authorList>
    </citation>
    <scope>NUCLEOTIDE SEQUENCE [LARGE SCALE GENOMIC DNA]</scope>
</reference>
<evidence type="ECO:0000313" key="2">
    <source>
        <dbReference type="Proteomes" id="UP000023152"/>
    </source>
</evidence>
<gene>
    <name evidence="1" type="ORF">RFI_26381</name>
</gene>
<name>X6MC30_RETFI</name>
<evidence type="ECO:0000313" key="1">
    <source>
        <dbReference type="EMBL" id="ETO10997.1"/>
    </source>
</evidence>
<proteinExistence type="predicted"/>
<sequence>MSQFSSVAALKVAYLKNLKYTYWHRQRLASHLRAQLFNTNEYLGFVPSKKAGRKLLQERLKGPILESFYDDNDDRVLYSRTKNRKSNMQAITEYEQQTLFPYRRKKKDYWKLKTQIQAGKKRLASKLPKIGDPTWPRPYAHRPDHLPKKQNKNSNIKKIAHTNFGYTTKNDYIKLFHNQLYKKNKFIFFFTFRCRVSNHKFCQNKKLRDFSRFFVLKCSFS</sequence>
<protein>
    <submittedName>
        <fullName evidence="1">Uncharacterized protein</fullName>
    </submittedName>
</protein>
<keyword evidence="2" id="KW-1185">Reference proteome</keyword>
<dbReference type="EMBL" id="ASPP01022895">
    <property type="protein sequence ID" value="ETO10997.1"/>
    <property type="molecule type" value="Genomic_DNA"/>
</dbReference>